<evidence type="ECO:0000313" key="3">
    <source>
        <dbReference type="Proteomes" id="UP000031668"/>
    </source>
</evidence>
<gene>
    <name evidence="2" type="ORF">RF11_16273</name>
</gene>
<feature type="compositionally biased region" description="Basic and acidic residues" evidence="1">
    <location>
        <begin position="1"/>
        <end position="11"/>
    </location>
</feature>
<dbReference type="OrthoDB" id="5978043at2759"/>
<evidence type="ECO:0000256" key="1">
    <source>
        <dbReference type="SAM" id="MobiDB-lite"/>
    </source>
</evidence>
<reference evidence="2 3" key="1">
    <citation type="journal article" date="2014" name="Genome Biol. Evol.">
        <title>The genome of the myxosporean Thelohanellus kitauei shows adaptations to nutrient acquisition within its fish host.</title>
        <authorList>
            <person name="Yang Y."/>
            <person name="Xiong J."/>
            <person name="Zhou Z."/>
            <person name="Huo F."/>
            <person name="Miao W."/>
            <person name="Ran C."/>
            <person name="Liu Y."/>
            <person name="Zhang J."/>
            <person name="Feng J."/>
            <person name="Wang M."/>
            <person name="Wang M."/>
            <person name="Wang L."/>
            <person name="Yao B."/>
        </authorList>
    </citation>
    <scope>NUCLEOTIDE SEQUENCE [LARGE SCALE GENOMIC DNA]</scope>
    <source>
        <strain evidence="2">Wuqing</strain>
    </source>
</reference>
<sequence length="120" mass="13741">MAKEQMSKNTDEVDNISRPARDIREKNSDSMGSYFICWKRGHFMQQRRLLDSGPIEAVSSRKFNKNQLLYEEENVGNVVSSVKDKIESDLILYVINSSSRWTPGLARVSFQKSTGNHLIS</sequence>
<feature type="region of interest" description="Disordered" evidence="1">
    <location>
        <begin position="1"/>
        <end position="25"/>
    </location>
</feature>
<keyword evidence="3" id="KW-1185">Reference proteome</keyword>
<proteinExistence type="predicted"/>
<organism evidence="2 3">
    <name type="scientific">Thelohanellus kitauei</name>
    <name type="common">Myxosporean</name>
    <dbReference type="NCBI Taxonomy" id="669202"/>
    <lineage>
        <taxon>Eukaryota</taxon>
        <taxon>Metazoa</taxon>
        <taxon>Cnidaria</taxon>
        <taxon>Myxozoa</taxon>
        <taxon>Myxosporea</taxon>
        <taxon>Bivalvulida</taxon>
        <taxon>Platysporina</taxon>
        <taxon>Myxobolidae</taxon>
        <taxon>Thelohanellus</taxon>
    </lineage>
</organism>
<evidence type="ECO:0000313" key="2">
    <source>
        <dbReference type="EMBL" id="KII69203.1"/>
    </source>
</evidence>
<dbReference type="AlphaFoldDB" id="A0A0C2JIN5"/>
<name>A0A0C2JIN5_THEKT</name>
<protein>
    <submittedName>
        <fullName evidence="2">Uncharacterized protein</fullName>
    </submittedName>
</protein>
<dbReference type="Proteomes" id="UP000031668">
    <property type="component" value="Unassembled WGS sequence"/>
</dbReference>
<accession>A0A0C2JIN5</accession>
<comment type="caution">
    <text evidence="2">The sequence shown here is derived from an EMBL/GenBank/DDBJ whole genome shotgun (WGS) entry which is preliminary data.</text>
</comment>
<dbReference type="EMBL" id="JWZT01002530">
    <property type="protein sequence ID" value="KII69203.1"/>
    <property type="molecule type" value="Genomic_DNA"/>
</dbReference>